<evidence type="ECO:0000313" key="2">
    <source>
        <dbReference type="EMBL" id="QVT77747.1"/>
    </source>
</evidence>
<dbReference type="InterPro" id="IPR029058">
    <property type="entry name" value="AB_hydrolase_fold"/>
</dbReference>
<reference evidence="2 3" key="1">
    <citation type="submission" date="2021-05" db="EMBL/GenBank/DDBJ databases">
        <title>Complete genome of Nocardioides aquaticus KCTC 9944T isolated from meromictic and hypersaline Ekho Lake, Antarctica.</title>
        <authorList>
            <person name="Hwang K."/>
            <person name="Kim K.M."/>
            <person name="Choe H."/>
        </authorList>
    </citation>
    <scope>NUCLEOTIDE SEQUENCE [LARGE SCALE GENOMIC DNA]</scope>
    <source>
        <strain evidence="2 3">KCTC 9944</strain>
    </source>
</reference>
<dbReference type="Gene3D" id="3.40.50.1820">
    <property type="entry name" value="alpha/beta hydrolase"/>
    <property type="match status" value="1"/>
</dbReference>
<evidence type="ECO:0000259" key="1">
    <source>
        <dbReference type="Pfam" id="PF12697"/>
    </source>
</evidence>
<dbReference type="SUPFAM" id="SSF53474">
    <property type="entry name" value="alpha/beta-Hydrolases"/>
    <property type="match status" value="1"/>
</dbReference>
<gene>
    <name evidence="2" type="ORF">ENKNEFLB_00113</name>
</gene>
<protein>
    <recommendedName>
        <fullName evidence="1">AB hydrolase-1 domain-containing protein</fullName>
    </recommendedName>
</protein>
<dbReference type="InterPro" id="IPR000073">
    <property type="entry name" value="AB_hydrolase_1"/>
</dbReference>
<name>A0ABX8EFC0_9ACTN</name>
<feature type="domain" description="AB hydrolase-1" evidence="1">
    <location>
        <begin position="20"/>
        <end position="167"/>
    </location>
</feature>
<dbReference type="Pfam" id="PF12697">
    <property type="entry name" value="Abhydrolase_6"/>
    <property type="match status" value="1"/>
</dbReference>
<organism evidence="2 3">
    <name type="scientific">Nocardioides aquaticus</name>
    <dbReference type="NCBI Taxonomy" id="160826"/>
    <lineage>
        <taxon>Bacteria</taxon>
        <taxon>Bacillati</taxon>
        <taxon>Actinomycetota</taxon>
        <taxon>Actinomycetes</taxon>
        <taxon>Propionibacteriales</taxon>
        <taxon>Nocardioidaceae</taxon>
        <taxon>Nocardioides</taxon>
    </lineage>
</organism>
<keyword evidence="3" id="KW-1185">Reference proteome</keyword>
<evidence type="ECO:0000313" key="3">
    <source>
        <dbReference type="Proteomes" id="UP000679307"/>
    </source>
</evidence>
<sequence>MPGTPQLITVDRPRDPDGVVLFLHGGGSRRDSAAVSPTQLSVLRMIPVAQRVRRAGRGRLAVYRLLNSVRGWDASRTPVQDVEWALDQVRAELPAAPVALVGHSLGGRAALLAGDRPAVRTVVALNPYVFPDDAPDLRGRHVLFVHGDEDRIASPAKAEAVARRLMRTTDVGFVTVTGGKHAMLKHGATFEKAAADFVAATLLGDDSGGPAARVLAGEQWVTS</sequence>
<accession>A0ABX8EFC0</accession>
<proteinExistence type="predicted"/>
<dbReference type="RefSeq" id="WP_214057423.1">
    <property type="nucleotide sequence ID" value="NZ_BAAAHS010000064.1"/>
</dbReference>
<dbReference type="Proteomes" id="UP000679307">
    <property type="component" value="Chromosome"/>
</dbReference>
<dbReference type="EMBL" id="CP075371">
    <property type="protein sequence ID" value="QVT77747.1"/>
    <property type="molecule type" value="Genomic_DNA"/>
</dbReference>